<keyword evidence="3" id="KW-0808">Transferase</keyword>
<dbReference type="GO" id="GO:0005737">
    <property type="term" value="C:cytoplasm"/>
    <property type="evidence" value="ECO:0007669"/>
    <property type="project" value="TreeGrafter"/>
</dbReference>
<dbReference type="SUPFAM" id="SSF56112">
    <property type="entry name" value="Protein kinase-like (PK-like)"/>
    <property type="match status" value="1"/>
</dbReference>
<dbReference type="GO" id="GO:0010468">
    <property type="term" value="P:regulation of gene expression"/>
    <property type="evidence" value="ECO:0007669"/>
    <property type="project" value="TreeGrafter"/>
</dbReference>
<dbReference type="PANTHER" id="PTHR24056">
    <property type="entry name" value="CELL DIVISION PROTEIN KINASE"/>
    <property type="match status" value="1"/>
</dbReference>
<evidence type="ECO:0000256" key="2">
    <source>
        <dbReference type="ARBA" id="ARBA00022527"/>
    </source>
</evidence>
<dbReference type="InterPro" id="IPR050108">
    <property type="entry name" value="CDK"/>
</dbReference>
<dbReference type="AlphaFoldDB" id="A0A0L0FU46"/>
<reference evidence="8 9" key="1">
    <citation type="submission" date="2011-02" db="EMBL/GenBank/DDBJ databases">
        <title>The Genome Sequence of Sphaeroforma arctica JP610.</title>
        <authorList>
            <consortium name="The Broad Institute Genome Sequencing Platform"/>
            <person name="Russ C."/>
            <person name="Cuomo C."/>
            <person name="Young S.K."/>
            <person name="Zeng Q."/>
            <person name="Gargeya S."/>
            <person name="Alvarado L."/>
            <person name="Berlin A."/>
            <person name="Chapman S.B."/>
            <person name="Chen Z."/>
            <person name="Freedman E."/>
            <person name="Gellesch M."/>
            <person name="Goldberg J."/>
            <person name="Griggs A."/>
            <person name="Gujja S."/>
            <person name="Heilman E."/>
            <person name="Heiman D."/>
            <person name="Howarth C."/>
            <person name="Mehta T."/>
            <person name="Neiman D."/>
            <person name="Pearson M."/>
            <person name="Roberts A."/>
            <person name="Saif S."/>
            <person name="Shea T."/>
            <person name="Shenoy N."/>
            <person name="Sisk P."/>
            <person name="Stolte C."/>
            <person name="Sykes S."/>
            <person name="White J."/>
            <person name="Yandava C."/>
            <person name="Burger G."/>
            <person name="Gray M.W."/>
            <person name="Holland P.W.H."/>
            <person name="King N."/>
            <person name="Lang F.B.F."/>
            <person name="Roger A.J."/>
            <person name="Ruiz-Trillo I."/>
            <person name="Haas B."/>
            <person name="Nusbaum C."/>
            <person name="Birren B."/>
        </authorList>
    </citation>
    <scope>NUCLEOTIDE SEQUENCE [LARGE SCALE GENOMIC DNA]</scope>
    <source>
        <strain evidence="8 9">JP610</strain>
    </source>
</reference>
<dbReference type="GO" id="GO:0005524">
    <property type="term" value="F:ATP binding"/>
    <property type="evidence" value="ECO:0007669"/>
    <property type="project" value="UniProtKB-KW"/>
</dbReference>
<dbReference type="InterPro" id="IPR000719">
    <property type="entry name" value="Prot_kinase_dom"/>
</dbReference>
<dbReference type="SMART" id="SM00220">
    <property type="entry name" value="S_TKc"/>
    <property type="match status" value="1"/>
</dbReference>
<evidence type="ECO:0000256" key="4">
    <source>
        <dbReference type="ARBA" id="ARBA00022741"/>
    </source>
</evidence>
<evidence type="ECO:0000256" key="6">
    <source>
        <dbReference type="ARBA" id="ARBA00022840"/>
    </source>
</evidence>
<dbReference type="EC" id="2.7.11.22" evidence="1"/>
<organism evidence="8 9">
    <name type="scientific">Sphaeroforma arctica JP610</name>
    <dbReference type="NCBI Taxonomy" id="667725"/>
    <lineage>
        <taxon>Eukaryota</taxon>
        <taxon>Ichthyosporea</taxon>
        <taxon>Ichthyophonida</taxon>
        <taxon>Sphaeroforma</taxon>
    </lineage>
</organism>
<protein>
    <recommendedName>
        <fullName evidence="1">cyclin-dependent kinase</fullName>
        <ecNumber evidence="1">2.7.11.22</ecNumber>
    </recommendedName>
</protein>
<dbReference type="EMBL" id="KQ242302">
    <property type="protein sequence ID" value="KNC79453.1"/>
    <property type="molecule type" value="Genomic_DNA"/>
</dbReference>
<dbReference type="OrthoDB" id="1732493at2759"/>
<keyword evidence="5" id="KW-0418">Kinase</keyword>
<dbReference type="RefSeq" id="XP_014153355.1">
    <property type="nucleotide sequence ID" value="XM_014297880.1"/>
</dbReference>
<evidence type="ECO:0000313" key="9">
    <source>
        <dbReference type="Proteomes" id="UP000054560"/>
    </source>
</evidence>
<gene>
    <name evidence="8" type="ORF">SARC_08150</name>
</gene>
<dbReference type="InterPro" id="IPR011009">
    <property type="entry name" value="Kinase-like_dom_sf"/>
</dbReference>
<dbReference type="PROSITE" id="PS50011">
    <property type="entry name" value="PROTEIN_KINASE_DOM"/>
    <property type="match status" value="1"/>
</dbReference>
<name>A0A0L0FU46_9EUKA</name>
<dbReference type="GO" id="GO:0000307">
    <property type="term" value="C:cyclin-dependent protein kinase holoenzyme complex"/>
    <property type="evidence" value="ECO:0007669"/>
    <property type="project" value="TreeGrafter"/>
</dbReference>
<keyword evidence="4" id="KW-0547">Nucleotide-binding</keyword>
<dbReference type="PANTHER" id="PTHR24056:SF254">
    <property type="entry name" value="CYCLIN-DEPENDENT KINASE 2"/>
    <property type="match status" value="1"/>
</dbReference>
<dbReference type="Proteomes" id="UP000054560">
    <property type="component" value="Unassembled WGS sequence"/>
</dbReference>
<dbReference type="Gene3D" id="1.10.510.10">
    <property type="entry name" value="Transferase(Phosphotransferase) domain 1"/>
    <property type="match status" value="1"/>
</dbReference>
<evidence type="ECO:0000313" key="8">
    <source>
        <dbReference type="EMBL" id="KNC79453.1"/>
    </source>
</evidence>
<dbReference type="eggNOG" id="KOG0594">
    <property type="taxonomic scope" value="Eukaryota"/>
</dbReference>
<sequence>MTDGTFVSSVCDFTKTSSMVSNYLMMTKSRQDWGLARTFGSPLRTFTHEVVTMWYRAPEVILGASYTPAIDLWSVACIMVELLTDEVLFSGSSEISSLFRIFRVLGTPTEETFPDLSQSEGNHSQFPQWKAATHIHRDLTDSANDLAQKMLLYDSSKRATASEALEHSYFA</sequence>
<feature type="domain" description="Protein kinase" evidence="7">
    <location>
        <begin position="1"/>
        <end position="170"/>
    </location>
</feature>
<accession>A0A0L0FU46</accession>
<dbReference type="GO" id="GO:0010389">
    <property type="term" value="P:regulation of G2/M transition of mitotic cell cycle"/>
    <property type="evidence" value="ECO:0007669"/>
    <property type="project" value="TreeGrafter"/>
</dbReference>
<keyword evidence="9" id="KW-1185">Reference proteome</keyword>
<keyword evidence="6" id="KW-0067">ATP-binding</keyword>
<dbReference type="GO" id="GO:0005634">
    <property type="term" value="C:nucleus"/>
    <property type="evidence" value="ECO:0007669"/>
    <property type="project" value="TreeGrafter"/>
</dbReference>
<proteinExistence type="predicted"/>
<dbReference type="STRING" id="667725.A0A0L0FU46"/>
<dbReference type="GO" id="GO:0004693">
    <property type="term" value="F:cyclin-dependent protein serine/threonine kinase activity"/>
    <property type="evidence" value="ECO:0007669"/>
    <property type="project" value="UniProtKB-EC"/>
</dbReference>
<dbReference type="GO" id="GO:0007165">
    <property type="term" value="P:signal transduction"/>
    <property type="evidence" value="ECO:0007669"/>
    <property type="project" value="TreeGrafter"/>
</dbReference>
<dbReference type="GO" id="GO:0030332">
    <property type="term" value="F:cyclin binding"/>
    <property type="evidence" value="ECO:0007669"/>
    <property type="project" value="TreeGrafter"/>
</dbReference>
<evidence type="ECO:0000256" key="3">
    <source>
        <dbReference type="ARBA" id="ARBA00022679"/>
    </source>
</evidence>
<dbReference type="GO" id="GO:0000082">
    <property type="term" value="P:G1/S transition of mitotic cell cycle"/>
    <property type="evidence" value="ECO:0007669"/>
    <property type="project" value="TreeGrafter"/>
</dbReference>
<keyword evidence="2" id="KW-0723">Serine/threonine-protein kinase</keyword>
<evidence type="ECO:0000256" key="5">
    <source>
        <dbReference type="ARBA" id="ARBA00022777"/>
    </source>
</evidence>
<evidence type="ECO:0000259" key="7">
    <source>
        <dbReference type="PROSITE" id="PS50011"/>
    </source>
</evidence>
<evidence type="ECO:0000256" key="1">
    <source>
        <dbReference type="ARBA" id="ARBA00012425"/>
    </source>
</evidence>
<dbReference type="Pfam" id="PF00069">
    <property type="entry name" value="Pkinase"/>
    <property type="match status" value="1"/>
</dbReference>
<dbReference type="GeneID" id="25908654"/>